<proteinExistence type="predicted"/>
<dbReference type="PANTHER" id="PTHR43646">
    <property type="entry name" value="GLYCOSYLTRANSFERASE"/>
    <property type="match status" value="1"/>
</dbReference>
<dbReference type="InterPro" id="IPR029044">
    <property type="entry name" value="Nucleotide-diphossugar_trans"/>
</dbReference>
<evidence type="ECO:0000313" key="8">
    <source>
        <dbReference type="Proteomes" id="UP001597049"/>
    </source>
</evidence>
<sequence>MLSIIIPVYNEAEIIEANLQEIQKRISASSLVKEILVIDGGSADDTAEKAKSVEGIQVFVSPKGRPKQMNFGAKKAKSDILYFLHIDSLPPRKFDELIVNSIKNGHEAGCFQMKFRSKHPWLKFISWLTKFKARSCRGGDQSLFITKSLFEKVGGYNEDFLIYEDHEILKPIYEHTNFDVIPKWISTSARRFEEKGILKLQLMFWAIYLKKWLGTNSEELYRFYEKHINNKPTKV</sequence>
<dbReference type="EMBL" id="JBHTIV010000005">
    <property type="protein sequence ID" value="MFD0931965.1"/>
    <property type="molecule type" value="Genomic_DNA"/>
</dbReference>
<reference evidence="8" key="1">
    <citation type="journal article" date="2019" name="Int. J. Syst. Evol. Microbiol.">
        <title>The Global Catalogue of Microorganisms (GCM) 10K type strain sequencing project: providing services to taxonomists for standard genome sequencing and annotation.</title>
        <authorList>
            <consortium name="The Broad Institute Genomics Platform"/>
            <consortium name="The Broad Institute Genome Sequencing Center for Infectious Disease"/>
            <person name="Wu L."/>
            <person name="Ma J."/>
        </authorList>
    </citation>
    <scope>NUCLEOTIDE SEQUENCE [LARGE SCALE GENOMIC DNA]</scope>
    <source>
        <strain evidence="8">CCUG 56752</strain>
    </source>
</reference>
<dbReference type="Proteomes" id="UP001597049">
    <property type="component" value="Unassembled WGS sequence"/>
</dbReference>
<dbReference type="CDD" id="cd02522">
    <property type="entry name" value="GT_2_like_a"/>
    <property type="match status" value="1"/>
</dbReference>
<dbReference type="SUPFAM" id="SSF53448">
    <property type="entry name" value="Nucleotide-diphospho-sugar transferases"/>
    <property type="match status" value="1"/>
</dbReference>
<protein>
    <submittedName>
        <fullName evidence="7">TIGR04283 family arsenosugar biosynthesis glycosyltransferase</fullName>
    </submittedName>
</protein>
<dbReference type="PANTHER" id="PTHR43646:SF2">
    <property type="entry name" value="GLYCOSYLTRANSFERASE 2-LIKE DOMAIN-CONTAINING PROTEIN"/>
    <property type="match status" value="1"/>
</dbReference>
<comment type="caution">
    <text evidence="7">The sequence shown here is derived from an EMBL/GenBank/DDBJ whole genome shotgun (WGS) entry which is preliminary data.</text>
</comment>
<name>A0ABW3GQ91_9FLAO</name>
<keyword evidence="4" id="KW-0808">Transferase</keyword>
<keyword evidence="5" id="KW-0472">Membrane</keyword>
<evidence type="ECO:0000256" key="3">
    <source>
        <dbReference type="ARBA" id="ARBA00022676"/>
    </source>
</evidence>
<gene>
    <name evidence="7" type="ORF">ACFQ0R_05055</name>
</gene>
<dbReference type="InterPro" id="IPR001173">
    <property type="entry name" value="Glyco_trans_2-like"/>
</dbReference>
<accession>A0ABW3GQ91</accession>
<feature type="domain" description="Glycosyltransferase 2-like" evidence="6">
    <location>
        <begin position="3"/>
        <end position="123"/>
    </location>
</feature>
<comment type="subcellular location">
    <subcellularLocation>
        <location evidence="1">Cell membrane</location>
    </subcellularLocation>
</comment>
<evidence type="ECO:0000259" key="6">
    <source>
        <dbReference type="Pfam" id="PF00535"/>
    </source>
</evidence>
<dbReference type="RefSeq" id="WP_379657290.1">
    <property type="nucleotide sequence ID" value="NZ_JBHTIV010000005.1"/>
</dbReference>
<evidence type="ECO:0000256" key="4">
    <source>
        <dbReference type="ARBA" id="ARBA00022679"/>
    </source>
</evidence>
<keyword evidence="2" id="KW-1003">Cell membrane</keyword>
<evidence type="ECO:0000256" key="1">
    <source>
        <dbReference type="ARBA" id="ARBA00004236"/>
    </source>
</evidence>
<dbReference type="Pfam" id="PF00535">
    <property type="entry name" value="Glycos_transf_2"/>
    <property type="match status" value="1"/>
</dbReference>
<keyword evidence="3" id="KW-0328">Glycosyltransferase</keyword>
<organism evidence="7 8">
    <name type="scientific">Psychroflexus salinarum</name>
    <dbReference type="NCBI Taxonomy" id="546024"/>
    <lineage>
        <taxon>Bacteria</taxon>
        <taxon>Pseudomonadati</taxon>
        <taxon>Bacteroidota</taxon>
        <taxon>Flavobacteriia</taxon>
        <taxon>Flavobacteriales</taxon>
        <taxon>Flavobacteriaceae</taxon>
        <taxon>Psychroflexus</taxon>
    </lineage>
</organism>
<dbReference type="InterPro" id="IPR026461">
    <property type="entry name" value="Trfase_2_rSAM/seldom_assoc"/>
</dbReference>
<keyword evidence="8" id="KW-1185">Reference proteome</keyword>
<evidence type="ECO:0000256" key="2">
    <source>
        <dbReference type="ARBA" id="ARBA00022475"/>
    </source>
</evidence>
<dbReference type="Gene3D" id="3.90.550.10">
    <property type="entry name" value="Spore Coat Polysaccharide Biosynthesis Protein SpsA, Chain A"/>
    <property type="match status" value="1"/>
</dbReference>
<evidence type="ECO:0000313" key="7">
    <source>
        <dbReference type="EMBL" id="MFD0931965.1"/>
    </source>
</evidence>
<evidence type="ECO:0000256" key="5">
    <source>
        <dbReference type="ARBA" id="ARBA00023136"/>
    </source>
</evidence>
<dbReference type="NCBIfam" id="TIGR04283">
    <property type="entry name" value="glyco_like_mftF"/>
    <property type="match status" value="1"/>
</dbReference>